<dbReference type="AlphaFoldDB" id="A0A395LG60"/>
<dbReference type="SUPFAM" id="SSF109854">
    <property type="entry name" value="DinB/YfiT-like putative metalloenzymes"/>
    <property type="match status" value="1"/>
</dbReference>
<accession>A0A395LG60</accession>
<dbReference type="Pfam" id="PF09351">
    <property type="entry name" value="DUF1993"/>
    <property type="match status" value="1"/>
</dbReference>
<evidence type="ECO:0000313" key="1">
    <source>
        <dbReference type="EMBL" id="RDS75713.1"/>
    </source>
</evidence>
<proteinExistence type="predicted"/>
<dbReference type="InterPro" id="IPR034660">
    <property type="entry name" value="DinB/YfiT-like"/>
</dbReference>
<dbReference type="PANTHER" id="PTHR36922">
    <property type="entry name" value="BLL2446 PROTEIN"/>
    <property type="match status" value="1"/>
</dbReference>
<dbReference type="RefSeq" id="WP_115492981.1">
    <property type="nucleotide sequence ID" value="NZ_JACHWW010000002.1"/>
</dbReference>
<dbReference type="InterPro" id="IPR018531">
    <property type="entry name" value="DUF1993"/>
</dbReference>
<gene>
    <name evidence="1" type="ORF">DL238_13500</name>
</gene>
<name>A0A395LG60_9SPHN</name>
<sequence length="177" mass="19690">MALSLHQAIIPNWLQVLGAVDGLIDKAEGFVKDGKIEEKALLETRLIDDMLPLAYQIKSCWTHTHLALAGAREGRFSPDMTPYPEDFATLRDMIATARQSCEAVSEDELEGLAGNDMVFAIGDKFRLDFTVQDFLLSFSNPNVYFHSATAYDLLRMAGVEIGKRDYLGAMRVKQSAD</sequence>
<dbReference type="PANTHER" id="PTHR36922:SF1">
    <property type="entry name" value="DUF1993 DOMAIN-CONTAINING PROTEIN"/>
    <property type="match status" value="1"/>
</dbReference>
<keyword evidence="2" id="KW-1185">Reference proteome</keyword>
<organism evidence="1 2">
    <name type="scientific">Alteriqipengyuania lutimaris</name>
    <dbReference type="NCBI Taxonomy" id="1538146"/>
    <lineage>
        <taxon>Bacteria</taxon>
        <taxon>Pseudomonadati</taxon>
        <taxon>Pseudomonadota</taxon>
        <taxon>Alphaproteobacteria</taxon>
        <taxon>Sphingomonadales</taxon>
        <taxon>Erythrobacteraceae</taxon>
        <taxon>Alteriqipengyuania</taxon>
    </lineage>
</organism>
<dbReference type="EMBL" id="QRBB01000002">
    <property type="protein sequence ID" value="RDS75713.1"/>
    <property type="molecule type" value="Genomic_DNA"/>
</dbReference>
<comment type="caution">
    <text evidence="1">The sequence shown here is derived from an EMBL/GenBank/DDBJ whole genome shotgun (WGS) entry which is preliminary data.</text>
</comment>
<evidence type="ECO:0000313" key="2">
    <source>
        <dbReference type="Proteomes" id="UP000254101"/>
    </source>
</evidence>
<protein>
    <submittedName>
        <fullName evidence="1">DUF1993 domain-containing protein</fullName>
    </submittedName>
</protein>
<dbReference type="Gene3D" id="1.20.120.450">
    <property type="entry name" value="dinb family like domain"/>
    <property type="match status" value="1"/>
</dbReference>
<reference evidence="1 2" key="1">
    <citation type="submission" date="2018-07" db="EMBL/GenBank/DDBJ databases">
        <title>Erythrobacter nanhaiensis sp. nov., a novel member of the genus Erythrobacter isolated from the South China Sea.</title>
        <authorList>
            <person name="Chen X."/>
            <person name="Liu J."/>
        </authorList>
    </citation>
    <scope>NUCLEOTIDE SEQUENCE [LARGE SCALE GENOMIC DNA]</scope>
    <source>
        <strain evidence="1 2">S-5</strain>
    </source>
</reference>
<dbReference type="Proteomes" id="UP000254101">
    <property type="component" value="Unassembled WGS sequence"/>
</dbReference>
<dbReference type="OrthoDB" id="338237at2"/>